<dbReference type="Pfam" id="PF04149">
    <property type="entry name" value="DUF397"/>
    <property type="match status" value="1"/>
</dbReference>
<dbReference type="Proteomes" id="UP001202244">
    <property type="component" value="Chromosome"/>
</dbReference>
<protein>
    <submittedName>
        <fullName evidence="3">DUF397 domain-containing protein</fullName>
    </submittedName>
</protein>
<gene>
    <name evidence="3" type="ORF">MMF93_18295</name>
</gene>
<accession>A0ABY3XUX7</accession>
<evidence type="ECO:0000259" key="2">
    <source>
        <dbReference type="Pfam" id="PF04149"/>
    </source>
</evidence>
<dbReference type="InterPro" id="IPR007278">
    <property type="entry name" value="DUF397"/>
</dbReference>
<name>A0ABY3XUX7_9ACTN</name>
<dbReference type="EMBL" id="CP093846">
    <property type="protein sequence ID" value="UNS98185.1"/>
    <property type="molecule type" value="Genomic_DNA"/>
</dbReference>
<reference evidence="3 4" key="1">
    <citation type="journal article" date="2023" name="Microbiol. Spectr.">
        <title>Synergy between Genome Mining, Metabolomics, and Bioinformatics Uncovers Antibacterial Chlorinated Carbazole Alkaloids and Their Biosynthetic Gene Cluster from Streptomyces tubbatahanensis sp. nov., a Novel Actinomycete Isolated from Sulu Sea, Philippines.</title>
        <authorList>
            <person name="Tenebro C.P."/>
            <person name="Trono D.J.V.L."/>
            <person name="Balida L.A.P."/>
            <person name="Bayog L.K.A."/>
            <person name="Bruna J.R."/>
            <person name="Sabido E.M."/>
            <person name="Caspe D.P.C."/>
            <person name="de Los Santos E.L.C."/>
            <person name="Saludes J.P."/>
            <person name="Dalisay D.S."/>
        </authorList>
    </citation>
    <scope>NUCLEOTIDE SEQUENCE [LARGE SCALE GENOMIC DNA]</scope>
    <source>
        <strain evidence="3 4">DSD3025</strain>
    </source>
</reference>
<feature type="region of interest" description="Disordered" evidence="1">
    <location>
        <begin position="1"/>
        <end position="29"/>
    </location>
</feature>
<keyword evidence="4" id="KW-1185">Reference proteome</keyword>
<dbReference type="RefSeq" id="WP_242752941.1">
    <property type="nucleotide sequence ID" value="NZ_CP093846.1"/>
</dbReference>
<evidence type="ECO:0000313" key="3">
    <source>
        <dbReference type="EMBL" id="UNS98185.1"/>
    </source>
</evidence>
<proteinExistence type="predicted"/>
<evidence type="ECO:0000256" key="1">
    <source>
        <dbReference type="SAM" id="MobiDB-lite"/>
    </source>
</evidence>
<feature type="domain" description="DUF397" evidence="2">
    <location>
        <begin position="15"/>
        <end position="64"/>
    </location>
</feature>
<organism evidence="3 4">
    <name type="scientific">Streptomyces tubbatahanensis</name>
    <dbReference type="NCBI Taxonomy" id="2923272"/>
    <lineage>
        <taxon>Bacteria</taxon>
        <taxon>Bacillati</taxon>
        <taxon>Actinomycetota</taxon>
        <taxon>Actinomycetes</taxon>
        <taxon>Kitasatosporales</taxon>
        <taxon>Streptomycetaceae</taxon>
        <taxon>Streptomyces</taxon>
    </lineage>
</organism>
<evidence type="ECO:0000313" key="4">
    <source>
        <dbReference type="Proteomes" id="UP001202244"/>
    </source>
</evidence>
<sequence length="67" mass="7437">MTSARRSTSNPPGTKWRTSSYSGGNNECVEVAPNPRAAVRIRDTKRRTGPVITVAPDTWTRFLQYLG</sequence>
<feature type="compositionally biased region" description="Polar residues" evidence="1">
    <location>
        <begin position="1"/>
        <end position="25"/>
    </location>
</feature>